<name>M7T6R8_EUTLA</name>
<dbReference type="KEGG" id="ela:UCREL1_10708"/>
<organism evidence="2 3">
    <name type="scientific">Eutypa lata (strain UCR-EL1)</name>
    <name type="common">Grapevine dieback disease fungus</name>
    <name type="synonym">Eutypa armeniacae</name>
    <dbReference type="NCBI Taxonomy" id="1287681"/>
    <lineage>
        <taxon>Eukaryota</taxon>
        <taxon>Fungi</taxon>
        <taxon>Dikarya</taxon>
        <taxon>Ascomycota</taxon>
        <taxon>Pezizomycotina</taxon>
        <taxon>Sordariomycetes</taxon>
        <taxon>Xylariomycetidae</taxon>
        <taxon>Xylariales</taxon>
        <taxon>Diatrypaceae</taxon>
        <taxon>Eutypa</taxon>
    </lineage>
</organism>
<keyword evidence="3" id="KW-1185">Reference proteome</keyword>
<dbReference type="EMBL" id="KB707437">
    <property type="protein sequence ID" value="EMR62355.1"/>
    <property type="molecule type" value="Genomic_DNA"/>
</dbReference>
<dbReference type="OrthoDB" id="4741309at2759"/>
<feature type="region of interest" description="Disordered" evidence="1">
    <location>
        <begin position="210"/>
        <end position="295"/>
    </location>
</feature>
<protein>
    <submittedName>
        <fullName evidence="2">Putative ibr finger domain-containing protein</fullName>
    </submittedName>
</protein>
<proteinExistence type="predicted"/>
<evidence type="ECO:0000256" key="1">
    <source>
        <dbReference type="SAM" id="MobiDB-lite"/>
    </source>
</evidence>
<dbReference type="InterPro" id="IPR013083">
    <property type="entry name" value="Znf_RING/FYVE/PHD"/>
</dbReference>
<dbReference type="AlphaFoldDB" id="M7T6R8"/>
<dbReference type="Gene3D" id="3.30.40.10">
    <property type="entry name" value="Zinc/RING finger domain, C3HC4 (zinc finger)"/>
    <property type="match status" value="1"/>
</dbReference>
<sequence length="295" mass="33601">MATTATCVVCLEQRPLSQLRRLNCGHPYCRSDLRHLIEVALRERSRWPPRCCTNNGDNGIRDTGNGGGLTEDDVSWAGLPPAAYHRYLELRWKCNAPACPGCGKTVHPGVPAVTNSAISAEEPGRLASARHLARETIAPGTEFETELRNQWQSFQQPPPPPEQRSGHHPYYYQEQYKRQMAAPDNLERFMSHKLHISHANGATPANIQLGKQQEQAQQEKHAQQQKYAQQKKHAQQQMEAQLQEHAQQQREQQKRLYFHQQNQIGPKSADSRFPGSGSNRKHRTVRFNLPEDHPH</sequence>
<dbReference type="SUPFAM" id="SSF57850">
    <property type="entry name" value="RING/U-box"/>
    <property type="match status" value="1"/>
</dbReference>
<evidence type="ECO:0000313" key="3">
    <source>
        <dbReference type="Proteomes" id="UP000012174"/>
    </source>
</evidence>
<evidence type="ECO:0000313" key="2">
    <source>
        <dbReference type="EMBL" id="EMR62355.1"/>
    </source>
</evidence>
<dbReference type="HOGENOM" id="CLU_943433_0_0_1"/>
<gene>
    <name evidence="2" type="ORF">UCREL1_10708</name>
</gene>
<accession>M7T6R8</accession>
<feature type="compositionally biased region" description="Low complexity" evidence="1">
    <location>
        <begin position="235"/>
        <end position="246"/>
    </location>
</feature>
<reference evidence="3" key="1">
    <citation type="journal article" date="2013" name="Genome Announc.">
        <title>Draft genome sequence of the grapevine dieback fungus Eutypa lata UCR-EL1.</title>
        <authorList>
            <person name="Blanco-Ulate B."/>
            <person name="Rolshausen P.E."/>
            <person name="Cantu D."/>
        </authorList>
    </citation>
    <scope>NUCLEOTIDE SEQUENCE [LARGE SCALE GENOMIC DNA]</scope>
    <source>
        <strain evidence="3">UCR-EL1</strain>
    </source>
</reference>
<dbReference type="Proteomes" id="UP000012174">
    <property type="component" value="Unassembled WGS sequence"/>
</dbReference>